<comment type="caution">
    <text evidence="1">The sequence shown here is derived from an EMBL/GenBank/DDBJ whole genome shotgun (WGS) entry which is preliminary data.</text>
</comment>
<dbReference type="EMBL" id="JAPUUL010000199">
    <property type="protein sequence ID" value="KAJ8131965.1"/>
    <property type="molecule type" value="Genomic_DNA"/>
</dbReference>
<evidence type="ECO:0000313" key="2">
    <source>
        <dbReference type="Proteomes" id="UP001153332"/>
    </source>
</evidence>
<gene>
    <name evidence="1" type="ORF">O1611_g1661</name>
</gene>
<protein>
    <submittedName>
        <fullName evidence="1">Uncharacterized protein</fullName>
    </submittedName>
</protein>
<accession>A0ACC2JX51</accession>
<reference evidence="1" key="1">
    <citation type="submission" date="2022-12" db="EMBL/GenBank/DDBJ databases">
        <title>Genome Sequence of Lasiodiplodia mahajangana.</title>
        <authorList>
            <person name="Buettner E."/>
        </authorList>
    </citation>
    <scope>NUCLEOTIDE SEQUENCE</scope>
    <source>
        <strain evidence="1">VT137</strain>
    </source>
</reference>
<organism evidence="1 2">
    <name type="scientific">Lasiodiplodia mahajangana</name>
    <dbReference type="NCBI Taxonomy" id="1108764"/>
    <lineage>
        <taxon>Eukaryota</taxon>
        <taxon>Fungi</taxon>
        <taxon>Dikarya</taxon>
        <taxon>Ascomycota</taxon>
        <taxon>Pezizomycotina</taxon>
        <taxon>Dothideomycetes</taxon>
        <taxon>Dothideomycetes incertae sedis</taxon>
        <taxon>Botryosphaeriales</taxon>
        <taxon>Botryosphaeriaceae</taxon>
        <taxon>Lasiodiplodia</taxon>
    </lineage>
</organism>
<name>A0ACC2JX51_9PEZI</name>
<sequence length="503" mass="54164">MARFALWMYSYIASLVLPVTVGTLSVPLERPRGITDWNECPEGSSPIVKCANVSVPLDHGDPNGEQITLALARIKTNDSQPLGTLFFNPGGPGGSAVDNVFLISRLPSSSLYQITQKYDLVGIDPRGAGYSTPMRCNPDLWNKRVKTAVTDEIEFKALVQHYEAIGESCANMTGPLINHLDTISVAKDHDIVRQILGADKFNFIGLSWGSQIGIAYAELFPKTVGRMAIQGIVDHSEAATTAVQTMSSGYEATMHKFFDWCQTNETCALHGQDPRAVLDSVVAAAHENPIPAPGCLQTGPGACFADVSDEELLTNAQVLLAAAPPKLSGWSSLAKGLLSASQGDATLFSNPYFTADTDVDFTTAWANLGTGCQDWAHPAKSYQDVLNLVRQTTALSPLTKGFGQSFQWFTMCIGWPTALTNPPRKIHGSITEAPEILMANSYWDSETSVQWAVGVKAQIPNSRLIYQNGSGHAIYPTNGDTAAAINRFILDGVMPDDGAVYDS</sequence>
<evidence type="ECO:0000313" key="1">
    <source>
        <dbReference type="EMBL" id="KAJ8131965.1"/>
    </source>
</evidence>
<dbReference type="Proteomes" id="UP001153332">
    <property type="component" value="Unassembled WGS sequence"/>
</dbReference>
<keyword evidence="2" id="KW-1185">Reference proteome</keyword>
<proteinExistence type="predicted"/>